<organism evidence="11 12">
    <name type="scientific">Acromyrmex heyeri</name>
    <dbReference type="NCBI Taxonomy" id="230685"/>
    <lineage>
        <taxon>Eukaryota</taxon>
        <taxon>Metazoa</taxon>
        <taxon>Ecdysozoa</taxon>
        <taxon>Arthropoda</taxon>
        <taxon>Hexapoda</taxon>
        <taxon>Insecta</taxon>
        <taxon>Pterygota</taxon>
        <taxon>Neoptera</taxon>
        <taxon>Endopterygota</taxon>
        <taxon>Hymenoptera</taxon>
        <taxon>Apocrita</taxon>
        <taxon>Aculeata</taxon>
        <taxon>Formicoidea</taxon>
        <taxon>Formicidae</taxon>
        <taxon>Myrmicinae</taxon>
        <taxon>Acromyrmex</taxon>
    </lineage>
</organism>
<dbReference type="InterPro" id="IPR003945">
    <property type="entry name" value="NU5C-like"/>
</dbReference>
<comment type="subcellular location">
    <subcellularLocation>
        <location evidence="2">Membrane</location>
        <topology evidence="2">Multi-pass membrane protein</topology>
    </subcellularLocation>
</comment>
<evidence type="ECO:0000256" key="9">
    <source>
        <dbReference type="SAM" id="Phobius"/>
    </source>
</evidence>
<dbReference type="GO" id="GO:0008137">
    <property type="term" value="F:NADH dehydrogenase (ubiquinone) activity"/>
    <property type="evidence" value="ECO:0007669"/>
    <property type="project" value="UniProtKB-EC"/>
</dbReference>
<evidence type="ECO:0000256" key="6">
    <source>
        <dbReference type="ARBA" id="ARBA00023136"/>
    </source>
</evidence>
<dbReference type="Pfam" id="PF00361">
    <property type="entry name" value="Proton_antipo_M"/>
    <property type="match status" value="1"/>
</dbReference>
<accession>A0A836FRJ5</accession>
<sequence length="112" mass="12583">MLLIILAAITKRAQIPFSVWLPLAAPTPVSALVHSSTLVTAGVYLMIRFNRFLIETSVKMILDFFSIVTIFISEIMANFENDLKKIIALSILSQFGLIIIILSFGFRLIAYY</sequence>
<reference evidence="11 12" key="1">
    <citation type="submission" date="2020-02" db="EMBL/GenBank/DDBJ databases">
        <title>Relaxed selection underlies rapid genomic changes in the transitions from sociality to social parasitism in ants.</title>
        <authorList>
            <person name="Bi X."/>
        </authorList>
    </citation>
    <scope>NUCLEOTIDE SEQUENCE [LARGE SCALE GENOMIC DNA]</scope>
    <source>
        <strain evidence="11">BGI-DK2014b</strain>
        <tissue evidence="11">Whole body</tissue>
    </source>
</reference>
<evidence type="ECO:0000256" key="5">
    <source>
        <dbReference type="ARBA" id="ARBA00022989"/>
    </source>
</evidence>
<feature type="transmembrane region" description="Helical" evidence="9">
    <location>
        <begin position="61"/>
        <end position="80"/>
    </location>
</feature>
<dbReference type="PANTHER" id="PTHR42829:SF2">
    <property type="entry name" value="NADH-UBIQUINONE OXIDOREDUCTASE CHAIN 5"/>
    <property type="match status" value="1"/>
</dbReference>
<evidence type="ECO:0000313" key="11">
    <source>
        <dbReference type="EMBL" id="KAG5324477.1"/>
    </source>
</evidence>
<name>A0A836FRJ5_9HYME</name>
<keyword evidence="4 9" id="KW-0812">Transmembrane</keyword>
<evidence type="ECO:0000256" key="8">
    <source>
        <dbReference type="ARBA" id="ARBA00049551"/>
    </source>
</evidence>
<dbReference type="InterPro" id="IPR001750">
    <property type="entry name" value="ND/Mrp_TM"/>
</dbReference>
<comment type="catalytic activity">
    <reaction evidence="8">
        <text>a ubiquinone + NADH + 5 H(+)(in) = a ubiquinol + NAD(+) + 4 H(+)(out)</text>
        <dbReference type="Rhea" id="RHEA:29091"/>
        <dbReference type="Rhea" id="RHEA-COMP:9565"/>
        <dbReference type="Rhea" id="RHEA-COMP:9566"/>
        <dbReference type="ChEBI" id="CHEBI:15378"/>
        <dbReference type="ChEBI" id="CHEBI:16389"/>
        <dbReference type="ChEBI" id="CHEBI:17976"/>
        <dbReference type="ChEBI" id="CHEBI:57540"/>
        <dbReference type="ChEBI" id="CHEBI:57945"/>
        <dbReference type="EC" id="7.1.1.2"/>
    </reaction>
</comment>
<feature type="domain" description="NADH:quinone oxidoreductase/Mrp antiporter transmembrane" evidence="10">
    <location>
        <begin position="2"/>
        <end position="104"/>
    </location>
</feature>
<dbReference type="AlphaFoldDB" id="A0A836FRJ5"/>
<dbReference type="Proteomes" id="UP000670152">
    <property type="component" value="Unassembled WGS sequence"/>
</dbReference>
<evidence type="ECO:0000313" key="12">
    <source>
        <dbReference type="Proteomes" id="UP000670152"/>
    </source>
</evidence>
<comment type="caution">
    <text evidence="11">The sequence shown here is derived from an EMBL/GenBank/DDBJ whole genome shotgun (WGS) entry which is preliminary data.</text>
</comment>
<dbReference type="EC" id="7.1.1.2" evidence="3"/>
<proteinExistence type="predicted"/>
<evidence type="ECO:0000256" key="4">
    <source>
        <dbReference type="ARBA" id="ARBA00022692"/>
    </source>
</evidence>
<dbReference type="GO" id="GO:0003954">
    <property type="term" value="F:NADH dehydrogenase activity"/>
    <property type="evidence" value="ECO:0007669"/>
    <property type="project" value="TreeGrafter"/>
</dbReference>
<gene>
    <name evidence="11" type="primary">Nd5_11</name>
    <name evidence="11" type="ORF">G6Z77_0000926</name>
</gene>
<feature type="non-terminal residue" evidence="11">
    <location>
        <position position="1"/>
    </location>
</feature>
<dbReference type="PRINTS" id="PR01434">
    <property type="entry name" value="NADHDHGNASE5"/>
</dbReference>
<evidence type="ECO:0000259" key="10">
    <source>
        <dbReference type="Pfam" id="PF00361"/>
    </source>
</evidence>
<keyword evidence="5 9" id="KW-1133">Transmembrane helix</keyword>
<feature type="transmembrane region" description="Helical" evidence="9">
    <location>
        <begin position="29"/>
        <end position="49"/>
    </location>
</feature>
<comment type="function">
    <text evidence="1">Core subunit of the mitochondrial membrane respiratory chain NADH dehydrogenase (Complex I) that is believed to belong to the minimal assembly required for catalysis. Complex I functions in the transfer of electrons from NADH to the respiratory chain. The immediate electron acceptor for the enzyme is believed to be ubiquinone.</text>
</comment>
<evidence type="ECO:0000256" key="7">
    <source>
        <dbReference type="ARBA" id="ARBA00031027"/>
    </source>
</evidence>
<dbReference type="PANTHER" id="PTHR42829">
    <property type="entry name" value="NADH-UBIQUINONE OXIDOREDUCTASE CHAIN 5"/>
    <property type="match status" value="1"/>
</dbReference>
<evidence type="ECO:0000256" key="2">
    <source>
        <dbReference type="ARBA" id="ARBA00004141"/>
    </source>
</evidence>
<dbReference type="OrthoDB" id="7553271at2759"/>
<dbReference type="GO" id="GO:0042773">
    <property type="term" value="P:ATP synthesis coupled electron transport"/>
    <property type="evidence" value="ECO:0007669"/>
    <property type="project" value="InterPro"/>
</dbReference>
<feature type="non-terminal residue" evidence="11">
    <location>
        <position position="112"/>
    </location>
</feature>
<dbReference type="EMBL" id="JAANIB010008067">
    <property type="protein sequence ID" value="KAG5324477.1"/>
    <property type="molecule type" value="Genomic_DNA"/>
</dbReference>
<dbReference type="GO" id="GO:0016020">
    <property type="term" value="C:membrane"/>
    <property type="evidence" value="ECO:0007669"/>
    <property type="project" value="UniProtKB-SubCell"/>
</dbReference>
<dbReference type="GO" id="GO:0015990">
    <property type="term" value="P:electron transport coupled proton transport"/>
    <property type="evidence" value="ECO:0007669"/>
    <property type="project" value="TreeGrafter"/>
</dbReference>
<protein>
    <recommendedName>
        <fullName evidence="3">NADH:ubiquinone reductase (H(+)-translocating)</fullName>
        <ecNumber evidence="3">7.1.1.2</ecNumber>
    </recommendedName>
    <alternativeName>
        <fullName evidence="7">NADH dehydrogenase subunit 5</fullName>
    </alternativeName>
</protein>
<evidence type="ECO:0000256" key="3">
    <source>
        <dbReference type="ARBA" id="ARBA00012944"/>
    </source>
</evidence>
<feature type="transmembrane region" description="Helical" evidence="9">
    <location>
        <begin position="86"/>
        <end position="110"/>
    </location>
</feature>
<keyword evidence="6 9" id="KW-0472">Membrane</keyword>
<keyword evidence="12" id="KW-1185">Reference proteome</keyword>
<evidence type="ECO:0000256" key="1">
    <source>
        <dbReference type="ARBA" id="ARBA00003257"/>
    </source>
</evidence>